<evidence type="ECO:0000313" key="2">
    <source>
        <dbReference type="Proteomes" id="UP000270185"/>
    </source>
</evidence>
<keyword evidence="2" id="KW-1185">Reference proteome</keyword>
<dbReference type="GO" id="GO:0005198">
    <property type="term" value="F:structural molecule activity"/>
    <property type="evidence" value="ECO:0007669"/>
    <property type="project" value="InterPro"/>
</dbReference>
<reference evidence="2" key="1">
    <citation type="submission" date="2018-11" db="EMBL/GenBank/DDBJ databases">
        <title>Proposal to divide the Flavobacteriaceae and reorganize its genera based on Amino Acid Identity values calculated from whole genome sequences.</title>
        <authorList>
            <person name="Nicholson A.C."/>
            <person name="Gulvik C.A."/>
            <person name="Whitney A.M."/>
            <person name="Humrighouse B.W."/>
            <person name="Bell M."/>
            <person name="Holmes B."/>
            <person name="Steigerwalt A.G."/>
            <person name="Villarma A."/>
            <person name="Sheth M."/>
            <person name="Batra D."/>
            <person name="Pryor J."/>
            <person name="Bernardet J.-F."/>
            <person name="Hugo C."/>
            <person name="Kampfer P."/>
            <person name="Newman J.D."/>
            <person name="McQuiston J.R."/>
        </authorList>
    </citation>
    <scope>NUCLEOTIDE SEQUENCE [LARGE SCALE GENOMIC DNA]</scope>
    <source>
        <strain evidence="2">G0081</strain>
    </source>
</reference>
<evidence type="ECO:0000313" key="1">
    <source>
        <dbReference type="EMBL" id="AZI32438.1"/>
    </source>
</evidence>
<dbReference type="RefSeq" id="WP_125022936.1">
    <property type="nucleotide sequence ID" value="NZ_CP034159.1"/>
</dbReference>
<proteinExistence type="predicted"/>
<organism evidence="1 2">
    <name type="scientific">Kaistella carnis</name>
    <dbReference type="NCBI Taxonomy" id="1241979"/>
    <lineage>
        <taxon>Bacteria</taxon>
        <taxon>Pseudomonadati</taxon>
        <taxon>Bacteroidota</taxon>
        <taxon>Flavobacteriia</taxon>
        <taxon>Flavobacteriales</taxon>
        <taxon>Weeksellaceae</taxon>
        <taxon>Chryseobacterium group</taxon>
        <taxon>Kaistella</taxon>
    </lineage>
</organism>
<gene>
    <name evidence="1" type="ORF">EIB73_04225</name>
</gene>
<dbReference type="OrthoDB" id="73314at2"/>
<dbReference type="PANTHER" id="PTHR38009:SF1">
    <property type="entry name" value="CONSERVED HYPOTHETICAL PHAGE TAIL PROTEIN"/>
    <property type="match status" value="1"/>
</dbReference>
<dbReference type="KEGG" id="ccas:EIB73_04225"/>
<dbReference type="Proteomes" id="UP000270185">
    <property type="component" value="Chromosome"/>
</dbReference>
<sequence length="139" mass="15701">MTQPVISQYHFLAEWGGSRIDFLEISGLDIVVDIVPMRGGSSPEESEIKIPGLTRYKDIVLKRAVKVGDNEFYNWIKTRSFGTIVTISLLNEKHEPVISWRVKNCFPSHYIGPVLMSNDSQLATETLILAHEGFSVEHL</sequence>
<protein>
    <submittedName>
        <fullName evidence="1">Phage tail protein</fullName>
    </submittedName>
</protein>
<dbReference type="AlphaFoldDB" id="A0A3G8XI89"/>
<dbReference type="EMBL" id="CP034159">
    <property type="protein sequence ID" value="AZI32438.1"/>
    <property type="molecule type" value="Genomic_DNA"/>
</dbReference>
<name>A0A3G8XI89_9FLAO</name>
<dbReference type="InterPro" id="IPR010667">
    <property type="entry name" value="Phage_T4_Gp19"/>
</dbReference>
<accession>A0A3G8XI89</accession>
<dbReference type="NCBIfam" id="TIGR02241">
    <property type="entry name" value="conserved hypothetical phage tail region protein"/>
    <property type="match status" value="1"/>
</dbReference>
<dbReference type="InterPro" id="IPR011747">
    <property type="entry name" value="CHP02241"/>
</dbReference>
<dbReference type="Pfam" id="PF06841">
    <property type="entry name" value="Phage_T4_gp19"/>
    <property type="match status" value="1"/>
</dbReference>
<dbReference type="PANTHER" id="PTHR38009">
    <property type="entry name" value="CONSERVED HYPOTHETICAL PHAGE TAIL PROTEIN"/>
    <property type="match status" value="1"/>
</dbReference>